<reference evidence="3" key="1">
    <citation type="journal article" date="2019" name="Int. J. Syst. Evol. Microbiol.">
        <title>The Global Catalogue of Microorganisms (GCM) 10K type strain sequencing project: providing services to taxonomists for standard genome sequencing and annotation.</title>
        <authorList>
            <consortium name="The Broad Institute Genomics Platform"/>
            <consortium name="The Broad Institute Genome Sequencing Center for Infectious Disease"/>
            <person name="Wu L."/>
            <person name="Ma J."/>
        </authorList>
    </citation>
    <scope>NUCLEOTIDE SEQUENCE [LARGE SCALE GENOMIC DNA]</scope>
    <source>
        <strain evidence="3">CGMCC 4.7466</strain>
    </source>
</reference>
<dbReference type="EMBL" id="JBHSJJ010000001">
    <property type="protein sequence ID" value="MFC4870527.1"/>
    <property type="molecule type" value="Genomic_DNA"/>
</dbReference>
<proteinExistence type="predicted"/>
<comment type="caution">
    <text evidence="2">The sequence shown here is derived from an EMBL/GenBank/DDBJ whole genome shotgun (WGS) entry which is preliminary data.</text>
</comment>
<dbReference type="PANTHER" id="PTHR34322">
    <property type="entry name" value="TRANSPOSASE, Y1_TNP DOMAIN-CONTAINING"/>
    <property type="match status" value="1"/>
</dbReference>
<organism evidence="2 3">
    <name type="scientific">Negadavirga shengliensis</name>
    <dbReference type="NCBI Taxonomy" id="1389218"/>
    <lineage>
        <taxon>Bacteria</taxon>
        <taxon>Pseudomonadati</taxon>
        <taxon>Bacteroidota</taxon>
        <taxon>Cytophagia</taxon>
        <taxon>Cytophagales</taxon>
        <taxon>Cyclobacteriaceae</taxon>
        <taxon>Negadavirga</taxon>
    </lineage>
</organism>
<gene>
    <name evidence="2" type="ORF">ACFPFU_02430</name>
</gene>
<dbReference type="InterPro" id="IPR002686">
    <property type="entry name" value="Transposase_17"/>
</dbReference>
<dbReference type="SMART" id="SM01321">
    <property type="entry name" value="Y1_Tnp"/>
    <property type="match status" value="1"/>
</dbReference>
<dbReference type="SUPFAM" id="SSF143422">
    <property type="entry name" value="Transposase IS200-like"/>
    <property type="match status" value="1"/>
</dbReference>
<protein>
    <submittedName>
        <fullName evidence="2">Transposase</fullName>
    </submittedName>
</protein>
<feature type="domain" description="Transposase IS200-like" evidence="1">
    <location>
        <begin position="2"/>
        <end position="117"/>
    </location>
</feature>
<dbReference type="InterPro" id="IPR036515">
    <property type="entry name" value="Transposase_17_sf"/>
</dbReference>
<dbReference type="Gene3D" id="3.30.70.1290">
    <property type="entry name" value="Transposase IS200-like"/>
    <property type="match status" value="1"/>
</dbReference>
<keyword evidence="3" id="KW-1185">Reference proteome</keyword>
<sequence>MAPDQSYHIYNHANGSENIFREEENYRYFLQQYIKYLGEVVDTYAYCLMPNHFHFLVGVRPEEALRKTFPKFETLEKFVPKRFSNFFSSYTQSFNKVYERKGSLFIKISKENPFKQNPNGRKLSCTSILTR</sequence>
<evidence type="ECO:0000259" key="1">
    <source>
        <dbReference type="SMART" id="SM01321"/>
    </source>
</evidence>
<dbReference type="RefSeq" id="WP_377061140.1">
    <property type="nucleotide sequence ID" value="NZ_JBHSJJ010000001.1"/>
</dbReference>
<dbReference type="Proteomes" id="UP001595818">
    <property type="component" value="Unassembled WGS sequence"/>
</dbReference>
<name>A0ABV9SWB0_9BACT</name>
<accession>A0ABV9SWB0</accession>
<evidence type="ECO:0000313" key="3">
    <source>
        <dbReference type="Proteomes" id="UP001595818"/>
    </source>
</evidence>
<dbReference type="PANTHER" id="PTHR34322:SF2">
    <property type="entry name" value="TRANSPOSASE IS200-LIKE DOMAIN-CONTAINING PROTEIN"/>
    <property type="match status" value="1"/>
</dbReference>
<evidence type="ECO:0000313" key="2">
    <source>
        <dbReference type="EMBL" id="MFC4870527.1"/>
    </source>
</evidence>